<organism evidence="7 8">
    <name type="scientific">Streblomastix strix</name>
    <dbReference type="NCBI Taxonomy" id="222440"/>
    <lineage>
        <taxon>Eukaryota</taxon>
        <taxon>Metamonada</taxon>
        <taxon>Preaxostyla</taxon>
        <taxon>Oxymonadida</taxon>
        <taxon>Streblomastigidae</taxon>
        <taxon>Streblomastix</taxon>
    </lineage>
</organism>
<evidence type="ECO:0000313" key="7">
    <source>
        <dbReference type="EMBL" id="KAA6372635.1"/>
    </source>
</evidence>
<keyword evidence="2" id="KW-0547">Nucleotide-binding</keyword>
<dbReference type="Pfam" id="PF00069">
    <property type="entry name" value="Pkinase"/>
    <property type="match status" value="1"/>
</dbReference>
<keyword evidence="4" id="KW-0067">ATP-binding</keyword>
<dbReference type="EMBL" id="SNRW01013429">
    <property type="protein sequence ID" value="KAA6372635.1"/>
    <property type="molecule type" value="Genomic_DNA"/>
</dbReference>
<evidence type="ECO:0000256" key="1">
    <source>
        <dbReference type="ARBA" id="ARBA00022679"/>
    </source>
</evidence>
<protein>
    <recommendedName>
        <fullName evidence="6">Protein kinase domain-containing protein</fullName>
    </recommendedName>
</protein>
<comment type="caution">
    <text evidence="7">The sequence shown here is derived from an EMBL/GenBank/DDBJ whole genome shotgun (WGS) entry which is preliminary data.</text>
</comment>
<dbReference type="PROSITE" id="PS50011">
    <property type="entry name" value="PROTEIN_KINASE_DOM"/>
    <property type="match status" value="1"/>
</dbReference>
<keyword evidence="1" id="KW-0808">Transferase</keyword>
<evidence type="ECO:0000256" key="2">
    <source>
        <dbReference type="ARBA" id="ARBA00022741"/>
    </source>
</evidence>
<dbReference type="GO" id="GO:0005737">
    <property type="term" value="C:cytoplasm"/>
    <property type="evidence" value="ECO:0007669"/>
    <property type="project" value="TreeGrafter"/>
</dbReference>
<proteinExistence type="inferred from homology"/>
<dbReference type="AlphaFoldDB" id="A0A5J4US49"/>
<dbReference type="InterPro" id="IPR050339">
    <property type="entry name" value="CC_SR_Kinase"/>
</dbReference>
<sequence length="169" mass="18849">MLETGQGGFGNVYLVFSEELNIVAAKVMKESQEGKNPFVLKYHSANMNGENVLILMDLQDLIEEKKDLPLSIIRVIMKQLLEGLRLMHEKGLIHRDIKGDNVMFHSPIGSGRIILKITDFGLVKVQKKADQTTRMSIAGTAAFLPPEMLIGNDDEDGQMEIKADAKVRI</sequence>
<evidence type="ECO:0000313" key="8">
    <source>
        <dbReference type="Proteomes" id="UP000324800"/>
    </source>
</evidence>
<dbReference type="PANTHER" id="PTHR11042">
    <property type="entry name" value="EUKARYOTIC TRANSLATION INITIATION FACTOR 2-ALPHA KINASE EIF2-ALPHA KINASE -RELATED"/>
    <property type="match status" value="1"/>
</dbReference>
<comment type="similarity">
    <text evidence="5">Belongs to the protein kinase superfamily. Ser/Thr protein kinase family. GCN2 subfamily.</text>
</comment>
<dbReference type="Gene3D" id="1.10.510.10">
    <property type="entry name" value="Transferase(Phosphotransferase) domain 1"/>
    <property type="match status" value="1"/>
</dbReference>
<dbReference type="Proteomes" id="UP000324800">
    <property type="component" value="Unassembled WGS sequence"/>
</dbReference>
<dbReference type="InterPro" id="IPR000719">
    <property type="entry name" value="Prot_kinase_dom"/>
</dbReference>
<dbReference type="PROSITE" id="PS00108">
    <property type="entry name" value="PROTEIN_KINASE_ST"/>
    <property type="match status" value="1"/>
</dbReference>
<gene>
    <name evidence="7" type="ORF">EZS28_031839</name>
</gene>
<dbReference type="SMART" id="SM00220">
    <property type="entry name" value="S_TKc"/>
    <property type="match status" value="1"/>
</dbReference>
<evidence type="ECO:0000256" key="5">
    <source>
        <dbReference type="ARBA" id="ARBA00037982"/>
    </source>
</evidence>
<dbReference type="GO" id="GO:0004672">
    <property type="term" value="F:protein kinase activity"/>
    <property type="evidence" value="ECO:0007669"/>
    <property type="project" value="InterPro"/>
</dbReference>
<dbReference type="InterPro" id="IPR008271">
    <property type="entry name" value="Ser/Thr_kinase_AS"/>
</dbReference>
<feature type="domain" description="Protein kinase" evidence="6">
    <location>
        <begin position="1"/>
        <end position="169"/>
    </location>
</feature>
<evidence type="ECO:0000259" key="6">
    <source>
        <dbReference type="PROSITE" id="PS50011"/>
    </source>
</evidence>
<name>A0A5J4US49_9EUKA</name>
<evidence type="ECO:0000256" key="4">
    <source>
        <dbReference type="ARBA" id="ARBA00022840"/>
    </source>
</evidence>
<reference evidence="7 8" key="1">
    <citation type="submission" date="2019-03" db="EMBL/GenBank/DDBJ databases">
        <title>Single cell metagenomics reveals metabolic interactions within the superorganism composed of flagellate Streblomastix strix and complex community of Bacteroidetes bacteria on its surface.</title>
        <authorList>
            <person name="Treitli S.C."/>
            <person name="Kolisko M."/>
            <person name="Husnik F."/>
            <person name="Keeling P."/>
            <person name="Hampl V."/>
        </authorList>
    </citation>
    <scope>NUCLEOTIDE SEQUENCE [LARGE SCALE GENOMIC DNA]</scope>
    <source>
        <strain evidence="7">ST1C</strain>
    </source>
</reference>
<dbReference type="GO" id="GO:0005524">
    <property type="term" value="F:ATP binding"/>
    <property type="evidence" value="ECO:0007669"/>
    <property type="project" value="UniProtKB-KW"/>
</dbReference>
<dbReference type="OrthoDB" id="4062651at2759"/>
<keyword evidence="3" id="KW-0418">Kinase</keyword>
<dbReference type="SUPFAM" id="SSF56112">
    <property type="entry name" value="Protein kinase-like (PK-like)"/>
    <property type="match status" value="1"/>
</dbReference>
<evidence type="ECO:0000256" key="3">
    <source>
        <dbReference type="ARBA" id="ARBA00022777"/>
    </source>
</evidence>
<dbReference type="InterPro" id="IPR011009">
    <property type="entry name" value="Kinase-like_dom_sf"/>
</dbReference>
<accession>A0A5J4US49</accession>
<dbReference type="GO" id="GO:0005634">
    <property type="term" value="C:nucleus"/>
    <property type="evidence" value="ECO:0007669"/>
    <property type="project" value="TreeGrafter"/>
</dbReference>